<dbReference type="Pfam" id="PF00669">
    <property type="entry name" value="Flagellin_N"/>
    <property type="match status" value="1"/>
</dbReference>
<keyword evidence="3" id="KW-0969">Cilium</keyword>
<dbReference type="GO" id="GO:0071973">
    <property type="term" value="P:bacterial-type flagellum-dependent cell motility"/>
    <property type="evidence" value="ECO:0007669"/>
    <property type="project" value="InterPro"/>
</dbReference>
<reference evidence="3 4" key="1">
    <citation type="journal article" name="Front. Microbiol.">
        <title>Sugar Metabolism of the First Thermophilic Planctomycete Thermogutta terrifontis: Comparative Genomic and Transcriptomic Approaches.</title>
        <authorList>
            <person name="Elcheninov A.G."/>
            <person name="Menzel P."/>
            <person name="Gudbergsdottir S.R."/>
            <person name="Slesarev A.I."/>
            <person name="Kadnikov V.V."/>
            <person name="Krogh A."/>
            <person name="Bonch-Osmolovskaya E.A."/>
            <person name="Peng X."/>
            <person name="Kublanov I.V."/>
        </authorList>
    </citation>
    <scope>NUCLEOTIDE SEQUENCE [LARGE SCALE GENOMIC DNA]</scope>
    <source>
        <strain evidence="3 4">R1</strain>
    </source>
</reference>
<dbReference type="EMBL" id="CP018477">
    <property type="protein sequence ID" value="ASV76949.1"/>
    <property type="molecule type" value="Genomic_DNA"/>
</dbReference>
<dbReference type="RefSeq" id="WP_095416605.1">
    <property type="nucleotide sequence ID" value="NZ_CP018477.1"/>
</dbReference>
<dbReference type="InterPro" id="IPR013384">
    <property type="entry name" value="Flagell_FlgL"/>
</dbReference>
<dbReference type="PANTHER" id="PTHR42792:SF1">
    <property type="entry name" value="FLAGELLAR HOOK-ASSOCIATED PROTEIN 3"/>
    <property type="match status" value="1"/>
</dbReference>
<sequence length="1003" mass="106436">MSGVSGVPTTRITDLFVRQRLLQQMQADQKDIFELQTQLSTGHRFSVPSADPIASLRVIELQRLLEQKSQVKSNLATTQSYLAASDTALSRVSEIVAEARANALGVLGTTATDAQRAAAAQQIQQAIQQLLDAANQKFRGRYLFAGTATDTRPFTRVGNNLILYQGNEGVLKSYVDTDLLFDNNVPGSAIFGAVSQVVQGSADLRPRLRFDTPLGDLHNGAGIALGSIAISDGTTTAIVDLSSAHTIGDVALLIKHNAANIPLNVEVTATGLKIQLASSTGDLTIRDVGSGTTAKQLGIFREIGVGTSPIVGSDLQPRLRNTTRLSDLLGTPARAVLRFQGSDNDLILEADRNGDALNGVKIRLVDDPLVTVGNELIEYDAVNKELTIRIDETHTKAEDVVAAINDAYSAGVIPFYALLDITDRGEFPGQGLVFPTPPGEWAAVTEGGSGEDFDRNSGLQITNGGRTFVVDFSDAYTIEDVINKLNNPEYGLIAEINNSGRGINIRSRVSGADFAIGENGGKTATQLGVRTLTGSTRLSELNFGRGVHDYQEVGQTAQVIFNPIGANNALILQARVPGAEWNGYKLRFFDTGGPPGSETISFDPVQKEIAIGIVPGSTTAQKIVELFAATPGARDYFDLRLADENGANNGSGLLSIGEVQTSGGSAGGVDFVITRADGVKLEIDIAGAQTLQDIIDRINNHPSNPPRAPGEPPLLTARLAKYGNGIELVDESVGPGVLTVERTKLSTAAIDLGLIPPGAERSTATNAGSRGQVVVNSPGTNNDLIIRTRGSTSEANGYRVIVEDSGGTPASFSFDPTSKTLRFKIQPGVTTASELIQLFQADPVAPQMFEMVLDGQDGNDGSGTVALTDPQNPPTVDGGEGARLTGRDVHPLETEGIFTALVRLHRALIENDVSEAQRAVDLLDQSVLNLNFARAELGAKQQGLDILAQRLEDENLQLQTALSSDYDADLAEVISSLVAKQSAYQAALQATARIFRMTLLDYI</sequence>
<feature type="region of interest" description="Disordered" evidence="1">
    <location>
        <begin position="761"/>
        <end position="780"/>
    </location>
</feature>
<dbReference type="GO" id="GO:0005198">
    <property type="term" value="F:structural molecule activity"/>
    <property type="evidence" value="ECO:0007669"/>
    <property type="project" value="InterPro"/>
</dbReference>
<dbReference type="AlphaFoldDB" id="A0A286RLW2"/>
<dbReference type="PANTHER" id="PTHR42792">
    <property type="entry name" value="FLAGELLIN"/>
    <property type="match status" value="1"/>
</dbReference>
<feature type="compositionally biased region" description="Polar residues" evidence="1">
    <location>
        <begin position="762"/>
        <end position="780"/>
    </location>
</feature>
<evidence type="ECO:0000256" key="1">
    <source>
        <dbReference type="SAM" id="MobiDB-lite"/>
    </source>
</evidence>
<gene>
    <name evidence="3" type="ORF">THTE_4348</name>
</gene>
<name>A0A286RLW2_9BACT</name>
<dbReference type="KEGG" id="ttf:THTE_4348"/>
<evidence type="ECO:0000313" key="4">
    <source>
        <dbReference type="Proteomes" id="UP000215086"/>
    </source>
</evidence>
<dbReference type="GO" id="GO:0009424">
    <property type="term" value="C:bacterial-type flagellum hook"/>
    <property type="evidence" value="ECO:0007669"/>
    <property type="project" value="InterPro"/>
</dbReference>
<dbReference type="NCBIfam" id="TIGR02550">
    <property type="entry name" value="flagell_flgL"/>
    <property type="match status" value="1"/>
</dbReference>
<accession>A0A286RLW2</accession>
<dbReference type="Gene3D" id="1.20.1330.10">
    <property type="entry name" value="f41 fragment of flagellin, N-terminal domain"/>
    <property type="match status" value="2"/>
</dbReference>
<organism evidence="3 4">
    <name type="scientific">Thermogutta terrifontis</name>
    <dbReference type="NCBI Taxonomy" id="1331910"/>
    <lineage>
        <taxon>Bacteria</taxon>
        <taxon>Pseudomonadati</taxon>
        <taxon>Planctomycetota</taxon>
        <taxon>Planctomycetia</taxon>
        <taxon>Pirellulales</taxon>
        <taxon>Thermoguttaceae</taxon>
        <taxon>Thermogutta</taxon>
    </lineage>
</organism>
<keyword evidence="4" id="KW-1185">Reference proteome</keyword>
<dbReference type="InterPro" id="IPR001492">
    <property type="entry name" value="Flagellin"/>
</dbReference>
<evidence type="ECO:0000259" key="2">
    <source>
        <dbReference type="Pfam" id="PF00669"/>
    </source>
</evidence>
<keyword evidence="3" id="KW-0966">Cell projection</keyword>
<dbReference type="SUPFAM" id="SSF64518">
    <property type="entry name" value="Phase 1 flagellin"/>
    <property type="match status" value="1"/>
</dbReference>
<proteinExistence type="predicted"/>
<protein>
    <submittedName>
        <fullName evidence="3">Flagellar hook-associated protein FlgL</fullName>
    </submittedName>
</protein>
<feature type="domain" description="Flagellin N-terminal" evidence="2">
    <location>
        <begin position="18"/>
        <end position="149"/>
    </location>
</feature>
<dbReference type="Proteomes" id="UP000215086">
    <property type="component" value="Chromosome"/>
</dbReference>
<keyword evidence="3" id="KW-0282">Flagellum</keyword>
<dbReference type="OrthoDB" id="225814at2"/>
<evidence type="ECO:0000313" key="3">
    <source>
        <dbReference type="EMBL" id="ASV76949.1"/>
    </source>
</evidence>
<dbReference type="InterPro" id="IPR001029">
    <property type="entry name" value="Flagellin_N"/>
</dbReference>